<feature type="chain" id="PRO_5002715038" description="Major facilitator superfamily (MFS) profile domain-containing protein" evidence="3">
    <location>
        <begin position="23"/>
        <end position="344"/>
    </location>
</feature>
<evidence type="ECO:0000259" key="4">
    <source>
        <dbReference type="PROSITE" id="PS50850"/>
    </source>
</evidence>
<dbReference type="InterPro" id="IPR020846">
    <property type="entry name" value="MFS_dom"/>
</dbReference>
<comment type="subcellular location">
    <subcellularLocation>
        <location evidence="1">Membrane</location>
        <topology evidence="1">Multi-pass membrane protein</topology>
    </subcellularLocation>
</comment>
<evidence type="ECO:0000313" key="6">
    <source>
        <dbReference type="Proteomes" id="UP000001593"/>
    </source>
</evidence>
<dbReference type="InterPro" id="IPR036259">
    <property type="entry name" value="MFS_trans_sf"/>
</dbReference>
<keyword evidence="3" id="KW-0732">Signal</keyword>
<dbReference type="AlphaFoldDB" id="A7SEN8"/>
<evidence type="ECO:0000256" key="2">
    <source>
        <dbReference type="SAM" id="Phobius"/>
    </source>
</evidence>
<keyword evidence="6" id="KW-1185">Reference proteome</keyword>
<dbReference type="OMA" id="CHRALAF"/>
<feature type="domain" description="Major facilitator superfamily (MFS) profile" evidence="4">
    <location>
        <begin position="1"/>
        <end position="344"/>
    </location>
</feature>
<dbReference type="InterPro" id="IPR050327">
    <property type="entry name" value="Proton-linked_MCT"/>
</dbReference>
<dbReference type="eggNOG" id="KOG2504">
    <property type="taxonomic scope" value="Eukaryota"/>
</dbReference>
<dbReference type="GO" id="GO:0005886">
    <property type="term" value="C:plasma membrane"/>
    <property type="evidence" value="ECO:0000318"/>
    <property type="project" value="GO_Central"/>
</dbReference>
<name>A7SEN8_NEMVE</name>
<dbReference type="PANTHER" id="PTHR11360">
    <property type="entry name" value="MONOCARBOXYLATE TRANSPORTER"/>
    <property type="match status" value="1"/>
</dbReference>
<keyword evidence="2" id="KW-0812">Transmembrane</keyword>
<evidence type="ECO:0000313" key="5">
    <source>
        <dbReference type="EMBL" id="EDO37820.1"/>
    </source>
</evidence>
<dbReference type="Gene3D" id="1.20.1250.20">
    <property type="entry name" value="MFS general substrate transporter like domains"/>
    <property type="match status" value="1"/>
</dbReference>
<feature type="transmembrane region" description="Helical" evidence="2">
    <location>
        <begin position="192"/>
        <end position="213"/>
    </location>
</feature>
<dbReference type="PANTHER" id="PTHR11360:SF251">
    <property type="entry name" value="MAJOR FACILITATOR SUPERFAMILY (MFS) PROFILE DOMAIN-CONTAINING PROTEIN"/>
    <property type="match status" value="1"/>
</dbReference>
<feature type="transmembrane region" description="Helical" evidence="2">
    <location>
        <begin position="263"/>
        <end position="283"/>
    </location>
</feature>
<organism evidence="5 6">
    <name type="scientific">Nematostella vectensis</name>
    <name type="common">Starlet sea anemone</name>
    <dbReference type="NCBI Taxonomy" id="45351"/>
    <lineage>
        <taxon>Eukaryota</taxon>
        <taxon>Metazoa</taxon>
        <taxon>Cnidaria</taxon>
        <taxon>Anthozoa</taxon>
        <taxon>Hexacorallia</taxon>
        <taxon>Actiniaria</taxon>
        <taxon>Edwardsiidae</taxon>
        <taxon>Nematostella</taxon>
    </lineage>
</organism>
<evidence type="ECO:0000256" key="3">
    <source>
        <dbReference type="SAM" id="SignalP"/>
    </source>
</evidence>
<protein>
    <recommendedName>
        <fullName evidence="4">Major facilitator superfamily (MFS) profile domain-containing protein</fullName>
    </recommendedName>
</protein>
<accession>A7SEN8</accession>
<dbReference type="PROSITE" id="PS50850">
    <property type="entry name" value="MFS"/>
    <property type="match status" value="1"/>
</dbReference>
<gene>
    <name evidence="5" type="ORF">NEMVEDRAFT_v1g115540</name>
</gene>
<feature type="transmembrane region" description="Helical" evidence="2">
    <location>
        <begin position="68"/>
        <end position="90"/>
    </location>
</feature>
<dbReference type="InParanoid" id="A7SEN8"/>
<feature type="transmembrane region" description="Helical" evidence="2">
    <location>
        <begin position="289"/>
        <end position="312"/>
    </location>
</feature>
<dbReference type="HOGENOM" id="CLU_001265_59_1_1"/>
<reference evidence="5 6" key="1">
    <citation type="journal article" date="2007" name="Science">
        <title>Sea anemone genome reveals ancestral eumetazoan gene repertoire and genomic organization.</title>
        <authorList>
            <person name="Putnam N.H."/>
            <person name="Srivastava M."/>
            <person name="Hellsten U."/>
            <person name="Dirks B."/>
            <person name="Chapman J."/>
            <person name="Salamov A."/>
            <person name="Terry A."/>
            <person name="Shapiro H."/>
            <person name="Lindquist E."/>
            <person name="Kapitonov V.V."/>
            <person name="Jurka J."/>
            <person name="Genikhovich G."/>
            <person name="Grigoriev I.V."/>
            <person name="Lucas S.M."/>
            <person name="Steele R.E."/>
            <person name="Finnerty J.R."/>
            <person name="Technau U."/>
            <person name="Martindale M.Q."/>
            <person name="Rokhsar D.S."/>
        </authorList>
    </citation>
    <scope>NUCLEOTIDE SEQUENCE [LARGE SCALE GENOMIC DNA]</scope>
    <source>
        <strain evidence="6">CH2 X CH6</strain>
    </source>
</reference>
<dbReference type="GO" id="GO:0022857">
    <property type="term" value="F:transmembrane transporter activity"/>
    <property type="evidence" value="ECO:0000318"/>
    <property type="project" value="GO_Central"/>
</dbReference>
<dbReference type="Proteomes" id="UP000001593">
    <property type="component" value="Unassembled WGS sequence"/>
</dbReference>
<keyword evidence="2" id="KW-1133">Transmembrane helix</keyword>
<dbReference type="EMBL" id="DS469638">
    <property type="protein sequence ID" value="EDO37820.1"/>
    <property type="molecule type" value="Genomic_DNA"/>
</dbReference>
<dbReference type="Pfam" id="PF07690">
    <property type="entry name" value="MFS_1"/>
    <property type="match status" value="1"/>
</dbReference>
<proteinExistence type="predicted"/>
<evidence type="ECO:0000256" key="1">
    <source>
        <dbReference type="ARBA" id="ARBA00004141"/>
    </source>
</evidence>
<feature type="signal peptide" evidence="3">
    <location>
        <begin position="1"/>
        <end position="22"/>
    </location>
</feature>
<dbReference type="PhylomeDB" id="A7SEN8"/>
<dbReference type="SUPFAM" id="SSF103473">
    <property type="entry name" value="MFS general substrate transporter"/>
    <property type="match status" value="1"/>
</dbReference>
<feature type="transmembrane region" description="Helical" evidence="2">
    <location>
        <begin position="42"/>
        <end position="61"/>
    </location>
</feature>
<dbReference type="InterPro" id="IPR011701">
    <property type="entry name" value="MFS"/>
</dbReference>
<sequence length="344" mass="37064">MQVACWLSFLLTLAWMGSAAWALSFAGLPVSAPLCARFGCRTIATVGVLTCALALIASSFARSLNLLYFTYGICYGAGTSLIHSSNMMFVTASFKRRRAMATGFVAAGPSLFIQGTGPMTEYVTSELGWRVMYRILSASSVILLFLEFELTNEVAETISLAHGNCPQTTADRSVGVSDSAWCARCIRVDCSFWAVPSYTIVILCITLEGFGAYTPYFHLVKHCEEVGLTSKSATSLFIHIGISSLVGRSVSGPLNDALHKTPMMLHQLSSLLISGCMLLIWLAHDYVTFSVFAVLYGFGNGVGLTTMFLLLLNTVKPCHRALAFGIGEFLHSIGCMLGPGFVGE</sequence>
<keyword evidence="2" id="KW-0472">Membrane</keyword>